<dbReference type="Proteomes" id="UP001567537">
    <property type="component" value="Unassembled WGS sequence"/>
</dbReference>
<keyword evidence="3" id="KW-1185">Reference proteome</keyword>
<accession>A0ABV4IYF4</accession>
<organism evidence="2 3">
    <name type="scientific">Streptomyces pimonensis</name>
    <dbReference type="NCBI Taxonomy" id="2860288"/>
    <lineage>
        <taxon>Bacteria</taxon>
        <taxon>Bacillati</taxon>
        <taxon>Actinomycetota</taxon>
        <taxon>Actinomycetes</taxon>
        <taxon>Kitasatosporales</taxon>
        <taxon>Streptomycetaceae</taxon>
        <taxon>Streptomyces</taxon>
    </lineage>
</organism>
<feature type="region of interest" description="Disordered" evidence="1">
    <location>
        <begin position="1"/>
        <end position="41"/>
    </location>
</feature>
<proteinExistence type="predicted"/>
<dbReference type="EMBL" id="JAHWZY010000012">
    <property type="protein sequence ID" value="MEZ3179718.1"/>
    <property type="molecule type" value="Genomic_DNA"/>
</dbReference>
<sequence>MPSNEEPGLGQVAGGGVEGVLLRDRVRERPRSRAARPRRGHLTHVTTEAERGAHGVVRVGR</sequence>
<evidence type="ECO:0000313" key="3">
    <source>
        <dbReference type="Proteomes" id="UP001567537"/>
    </source>
</evidence>
<name>A0ABV4IYF4_9ACTN</name>
<gene>
    <name evidence="2" type="ORF">KYY02_13805</name>
</gene>
<evidence type="ECO:0000313" key="2">
    <source>
        <dbReference type="EMBL" id="MEZ3179718.1"/>
    </source>
</evidence>
<dbReference type="RefSeq" id="WP_371238274.1">
    <property type="nucleotide sequence ID" value="NZ_JAHWZY010000012.1"/>
</dbReference>
<evidence type="ECO:0000256" key="1">
    <source>
        <dbReference type="SAM" id="MobiDB-lite"/>
    </source>
</evidence>
<protein>
    <submittedName>
        <fullName evidence="2">Uncharacterized protein</fullName>
    </submittedName>
</protein>
<feature type="compositionally biased region" description="Basic and acidic residues" evidence="1">
    <location>
        <begin position="21"/>
        <end position="31"/>
    </location>
</feature>
<comment type="caution">
    <text evidence="2">The sequence shown here is derived from an EMBL/GenBank/DDBJ whole genome shotgun (WGS) entry which is preliminary data.</text>
</comment>
<feature type="compositionally biased region" description="Low complexity" evidence="1">
    <location>
        <begin position="1"/>
        <end position="10"/>
    </location>
</feature>
<feature type="compositionally biased region" description="Basic residues" evidence="1">
    <location>
        <begin position="32"/>
        <end position="41"/>
    </location>
</feature>
<reference evidence="2 3" key="1">
    <citation type="journal article" date="2021" name="Res Sq">
        <title>Streptomyces Pimoensis sp. nov., Isolated From the Taklimakan Desert in Xinjiang, China.</title>
        <authorList>
            <person name="Zhang P."/>
            <person name="Luo X."/>
            <person name="Luo X."/>
            <person name="Liu Z."/>
            <person name="Xia Z."/>
            <person name="Wan C."/>
            <person name="zhang L."/>
        </authorList>
    </citation>
    <scope>NUCLEOTIDE SEQUENCE [LARGE SCALE GENOMIC DNA]</scope>
    <source>
        <strain evidence="2 3">TRM75549</strain>
    </source>
</reference>